<accession>A0A377LNM9</accession>
<evidence type="ECO:0000313" key="2">
    <source>
        <dbReference type="Proteomes" id="UP000255106"/>
    </source>
</evidence>
<evidence type="ECO:0000313" key="1">
    <source>
        <dbReference type="EMBL" id="STQ07965.1"/>
    </source>
</evidence>
<gene>
    <name evidence="1" type="primary">yiaT_1</name>
    <name evidence="1" type="ORF">NCTC10005_00602</name>
</gene>
<sequence length="78" mass="9130">MRQTTGGWILWKDEKNEFSLTASWMPLHFDPDDNDDPQMKHLDERKASAFLGGAYYRHENWGSLKVAFPAMRWMKAVA</sequence>
<name>A0A377LNM9_ENTCL</name>
<dbReference type="EMBL" id="UGJB01000004">
    <property type="protein sequence ID" value="STQ07965.1"/>
    <property type="molecule type" value="Genomic_DNA"/>
</dbReference>
<organism evidence="1 2">
    <name type="scientific">Enterobacter cloacae</name>
    <dbReference type="NCBI Taxonomy" id="550"/>
    <lineage>
        <taxon>Bacteria</taxon>
        <taxon>Pseudomonadati</taxon>
        <taxon>Pseudomonadota</taxon>
        <taxon>Gammaproteobacteria</taxon>
        <taxon>Enterobacterales</taxon>
        <taxon>Enterobacteriaceae</taxon>
        <taxon>Enterobacter</taxon>
        <taxon>Enterobacter cloacae complex</taxon>
    </lineage>
</organism>
<dbReference type="Proteomes" id="UP000255106">
    <property type="component" value="Unassembled WGS sequence"/>
</dbReference>
<protein>
    <submittedName>
        <fullName evidence="1">Outer membrane protein YiaT</fullName>
    </submittedName>
</protein>
<proteinExistence type="predicted"/>
<reference evidence="1 2" key="1">
    <citation type="submission" date="2018-06" db="EMBL/GenBank/DDBJ databases">
        <authorList>
            <consortium name="Pathogen Informatics"/>
            <person name="Doyle S."/>
        </authorList>
    </citation>
    <scope>NUCLEOTIDE SEQUENCE [LARGE SCALE GENOMIC DNA]</scope>
    <source>
        <strain evidence="1 2">NCTC10005</strain>
    </source>
</reference>
<dbReference type="AlphaFoldDB" id="A0A377LNM9"/>